<keyword evidence="2" id="KW-1185">Reference proteome</keyword>
<evidence type="ECO:0000313" key="2">
    <source>
        <dbReference type="Proteomes" id="UP000798662"/>
    </source>
</evidence>
<sequence>MPTALVAAPAGVIGGAAAAGGGGGAPPLAVTVDADGASDYSAIHRQGEAATRIVYASPADVREKPLAVSAVPLPTDAEVAATTARTREALAAALGAAAAQPTGPAAAAAAATAEASYVRYTPANGRGGERVIKLVAAPVDPMAPGRFKQARGPAAPPSPPAPVLHSPTRKVTKAQRDAWRIPPCVSNWKNNKGYTIALDKRLAADGRGRDVDDGGGGGGGGGTALRPLPRASTWPRRRRGRRWPAGRR</sequence>
<organism evidence="1 2">
    <name type="scientific">Pyropia yezoensis</name>
    <name type="common">Susabi-nori</name>
    <name type="synonym">Porphyra yezoensis</name>
    <dbReference type="NCBI Taxonomy" id="2788"/>
    <lineage>
        <taxon>Eukaryota</taxon>
        <taxon>Rhodophyta</taxon>
        <taxon>Bangiophyceae</taxon>
        <taxon>Bangiales</taxon>
        <taxon>Bangiaceae</taxon>
        <taxon>Pyropia</taxon>
    </lineage>
</organism>
<gene>
    <name evidence="1" type="ORF">I4F81_011107</name>
</gene>
<dbReference type="Proteomes" id="UP000798662">
    <property type="component" value="Chromosome 3"/>
</dbReference>
<reference evidence="1" key="1">
    <citation type="submission" date="2019-11" db="EMBL/GenBank/DDBJ databases">
        <title>Nori genome reveals adaptations in red seaweeds to the harsh intertidal environment.</title>
        <authorList>
            <person name="Wang D."/>
            <person name="Mao Y."/>
        </authorList>
    </citation>
    <scope>NUCLEOTIDE SEQUENCE</scope>
    <source>
        <tissue evidence="1">Gametophyte</tissue>
    </source>
</reference>
<protein>
    <submittedName>
        <fullName evidence="1">Uncharacterized protein</fullName>
    </submittedName>
</protein>
<accession>A0ACC3CEL0</accession>
<comment type="caution">
    <text evidence="1">The sequence shown here is derived from an EMBL/GenBank/DDBJ whole genome shotgun (WGS) entry which is preliminary data.</text>
</comment>
<dbReference type="EMBL" id="CM020620">
    <property type="protein sequence ID" value="KAK1868622.1"/>
    <property type="molecule type" value="Genomic_DNA"/>
</dbReference>
<evidence type="ECO:0000313" key="1">
    <source>
        <dbReference type="EMBL" id="KAK1868622.1"/>
    </source>
</evidence>
<proteinExistence type="predicted"/>
<name>A0ACC3CEL0_PYRYE</name>